<evidence type="ECO:0000313" key="8">
    <source>
        <dbReference type="EMBL" id="TCT27081.1"/>
    </source>
</evidence>
<reference evidence="8 9" key="1">
    <citation type="submission" date="2019-03" db="EMBL/GenBank/DDBJ databases">
        <title>Genomic Encyclopedia of Type Strains, Phase IV (KMG-IV): sequencing the most valuable type-strain genomes for metagenomic binning, comparative biology and taxonomic classification.</title>
        <authorList>
            <person name="Goeker M."/>
        </authorList>
    </citation>
    <scope>NUCLEOTIDE SEQUENCE [LARGE SCALE GENOMIC DNA]</scope>
    <source>
        <strain evidence="8 9">DSM 25894</strain>
    </source>
</reference>
<dbReference type="Pfam" id="PF18335">
    <property type="entry name" value="SH3_13"/>
    <property type="match status" value="1"/>
</dbReference>
<accession>A0A4V2V2Z1</accession>
<evidence type="ECO:0000313" key="9">
    <source>
        <dbReference type="Proteomes" id="UP000294650"/>
    </source>
</evidence>
<keyword evidence="3" id="KW-0238">DNA-binding</keyword>
<evidence type="ECO:0000256" key="2">
    <source>
        <dbReference type="ARBA" id="ARBA00022840"/>
    </source>
</evidence>
<dbReference type="GO" id="GO:0017116">
    <property type="term" value="F:single-stranded DNA helicase activity"/>
    <property type="evidence" value="ECO:0007669"/>
    <property type="project" value="TreeGrafter"/>
</dbReference>
<dbReference type="EC" id="5.6.2.3" evidence="3"/>
<dbReference type="SUPFAM" id="SSF52540">
    <property type="entry name" value="P-loop containing nucleoside triphosphate hydrolases"/>
    <property type="match status" value="2"/>
</dbReference>
<dbReference type="PANTHER" id="PTHR43788">
    <property type="entry name" value="DNA2/NAM7 HELICASE FAMILY MEMBER"/>
    <property type="match status" value="1"/>
</dbReference>
<dbReference type="RefSeq" id="WP_341540261.1">
    <property type="nucleotide sequence ID" value="NZ_SMAN01000001.1"/>
</dbReference>
<evidence type="ECO:0000256" key="3">
    <source>
        <dbReference type="HAMAP-Rule" id="MF_01488"/>
    </source>
</evidence>
<dbReference type="GO" id="GO:0016887">
    <property type="term" value="F:ATP hydrolysis activity"/>
    <property type="evidence" value="ECO:0007669"/>
    <property type="project" value="RHEA"/>
</dbReference>
<dbReference type="InterPro" id="IPR050534">
    <property type="entry name" value="Coronavir_polyprotein_1ab"/>
</dbReference>
<dbReference type="Gene3D" id="2.30.30.940">
    <property type="match status" value="1"/>
</dbReference>
<feature type="domain" description="ATP-dependent RecD2 DNA helicase OB-fold" evidence="7">
    <location>
        <begin position="14"/>
        <end position="92"/>
    </location>
</feature>
<dbReference type="InterPro" id="IPR029493">
    <property type="entry name" value="RecD2-like_HHH"/>
</dbReference>
<evidence type="ECO:0000259" key="6">
    <source>
        <dbReference type="Pfam" id="PF18335"/>
    </source>
</evidence>
<gene>
    <name evidence="3" type="primary">recD2</name>
    <name evidence="8" type="ORF">EDD68_101448</name>
</gene>
<keyword evidence="3" id="KW-0378">Hydrolase</keyword>
<dbReference type="InterPro" id="IPR027417">
    <property type="entry name" value="P-loop_NTPase"/>
</dbReference>
<sequence length="764" mass="87829">MAMEHAGIQEQNRNYILGECIRMIYHNPSESFSIALIRVIETTEKLEEKEIVVKGYFRPLEPGDRFTFFGQLRIHPRFGIQYDVFTYKKELPKTKDSLIRFLSSDLFQGIGKRTAEKIVNHLGENAIERILSDPSVLDQIPGFPDKKIQSFVQALRENQGFEQTVVNLSKYGIGLKLAQKMYRLYHEETVQKLEEDPYQFVFDIEGFGFRRADEIGSMLNLPRNHPMRIRAGCLYVLHKWAQDGHVYAPLEQLRQELQLLLNEREESIRFDEISQIITELSEENFLVIEESRVYMPSLYFAEEGVASQIKRISGNSPETTFQEAEILKVIGQIEEQEGLSYGEEQYEAIKEALHAKVMILTGGPGTGKTTVIKGIIDAYCLLNNIDQEARKKEFLLAAPTGRAAKRMAEATGLKAQTIHRLLGWSGEDEFEFGPYQKLSGKMIIIDEFSMVDIWLANQLLKAIPDQMQVIIVGDEDQLPSVGPGQVLTDLLESGMIKISRLKEVYRQKEGSRIIQLAHDIKNDSCTPRSLEQGDDFVFIPCRDDQMGSLIEELVQRAIDRGYHPKDIQVLAPMYKTNTGIDQLNQTLQAMLNPKSAQKREIFLDDKVYRTGDKVIQLVNQPEKGVFNGDIGEITAILKQNETEEKTEQIVVLYDGREVVYTRQELIQLKHAYCISIHKSQGSEFPIVIMPVLKEYRKMLRKNLLYTAVTRCQQSLIICGDREEFLSGVMRENDRQRNTTLQTRMKEMFDKNEEDQEELSPYDFM</sequence>
<dbReference type="Gene3D" id="3.40.50.300">
    <property type="entry name" value="P-loop containing nucleotide triphosphate hydrolases"/>
    <property type="match status" value="2"/>
</dbReference>
<keyword evidence="2 3" id="KW-0067">ATP-binding</keyword>
<keyword evidence="9" id="KW-1185">Reference proteome</keyword>
<comment type="caution">
    <text evidence="8">The sequence shown here is derived from an EMBL/GenBank/DDBJ whole genome shotgun (WGS) entry which is preliminary data.</text>
</comment>
<dbReference type="EMBL" id="SMAN01000001">
    <property type="protein sequence ID" value="TCT27081.1"/>
    <property type="molecule type" value="Genomic_DNA"/>
</dbReference>
<feature type="domain" description="UvrD-like helicase C-terminal" evidence="4">
    <location>
        <begin position="670"/>
        <end position="717"/>
    </location>
</feature>
<comment type="catalytic activity">
    <reaction evidence="3">
        <text>ATP + H2O = ADP + phosphate + H(+)</text>
        <dbReference type="Rhea" id="RHEA:13065"/>
        <dbReference type="ChEBI" id="CHEBI:15377"/>
        <dbReference type="ChEBI" id="CHEBI:15378"/>
        <dbReference type="ChEBI" id="CHEBI:30616"/>
        <dbReference type="ChEBI" id="CHEBI:43474"/>
        <dbReference type="ChEBI" id="CHEBI:456216"/>
        <dbReference type="EC" id="5.6.2.3"/>
    </reaction>
</comment>
<dbReference type="AlphaFoldDB" id="A0A4V2V2Z1"/>
<dbReference type="CDD" id="cd18809">
    <property type="entry name" value="SF1_C_RecD"/>
    <property type="match status" value="1"/>
</dbReference>
<dbReference type="Pfam" id="PF14490">
    <property type="entry name" value="HHH_RecD2"/>
    <property type="match status" value="1"/>
</dbReference>
<feature type="domain" description="ATP-dependent RecD2 DNA helicase-like helix-hairpin-helix" evidence="5">
    <location>
        <begin position="157"/>
        <end position="247"/>
    </location>
</feature>
<dbReference type="PANTHER" id="PTHR43788:SF6">
    <property type="entry name" value="DNA HELICASE B"/>
    <property type="match status" value="1"/>
</dbReference>
<dbReference type="InterPro" id="IPR006345">
    <property type="entry name" value="RecD2"/>
</dbReference>
<dbReference type="GO" id="GO:0043139">
    <property type="term" value="F:5'-3' DNA helicase activity"/>
    <property type="evidence" value="ECO:0007669"/>
    <property type="project" value="UniProtKB-UniRule"/>
</dbReference>
<dbReference type="InterPro" id="IPR041451">
    <property type="entry name" value="RecD2_SH13"/>
</dbReference>
<dbReference type="InterPro" id="IPR027785">
    <property type="entry name" value="UvrD-like_helicase_C"/>
</dbReference>
<dbReference type="HAMAP" id="MF_01488">
    <property type="entry name" value="RecD2"/>
    <property type="match status" value="1"/>
</dbReference>
<dbReference type="CDD" id="cd17933">
    <property type="entry name" value="DEXSc_RecD-like"/>
    <property type="match status" value="1"/>
</dbReference>
<comment type="function">
    <text evidence="3">DNA-dependent ATPase and ATP-dependent 5'-3' DNA helicase. Has no activity on blunt DNA or DNA with 3'-overhangs, requires at least 10 bases of 5'-ssDNA for helicase activity.</text>
</comment>
<dbReference type="GO" id="GO:0003677">
    <property type="term" value="F:DNA binding"/>
    <property type="evidence" value="ECO:0007669"/>
    <property type="project" value="UniProtKB-UniRule"/>
</dbReference>
<dbReference type="GO" id="GO:0006310">
    <property type="term" value="P:DNA recombination"/>
    <property type="evidence" value="ECO:0007669"/>
    <property type="project" value="InterPro"/>
</dbReference>
<proteinExistence type="inferred from homology"/>
<protein>
    <recommendedName>
        <fullName evidence="3">ATP-dependent RecD2 DNA helicase</fullName>
        <ecNumber evidence="3">5.6.2.3</ecNumber>
    </recommendedName>
    <alternativeName>
        <fullName evidence="3">DNA 5'-3' helicase subunit RecD2</fullName>
    </alternativeName>
</protein>
<comment type="similarity">
    <text evidence="3">Belongs to the RecD family. RecD2 subfamily.</text>
</comment>
<feature type="binding site" evidence="3">
    <location>
        <begin position="365"/>
        <end position="369"/>
    </location>
    <ligand>
        <name>ATP</name>
        <dbReference type="ChEBI" id="CHEBI:30616"/>
    </ligand>
</feature>
<dbReference type="Pfam" id="PF13245">
    <property type="entry name" value="AAA_19"/>
    <property type="match status" value="1"/>
</dbReference>
<dbReference type="Gene3D" id="1.10.10.2220">
    <property type="match status" value="1"/>
</dbReference>
<keyword evidence="3 8" id="KW-0347">Helicase</keyword>
<organism evidence="8 9">
    <name type="scientific">Melghiribacillus thermohalophilus</name>
    <dbReference type="NCBI Taxonomy" id="1324956"/>
    <lineage>
        <taxon>Bacteria</taxon>
        <taxon>Bacillati</taxon>
        <taxon>Bacillota</taxon>
        <taxon>Bacilli</taxon>
        <taxon>Bacillales</taxon>
        <taxon>Bacillaceae</taxon>
        <taxon>Melghiribacillus</taxon>
    </lineage>
</organism>
<evidence type="ECO:0000259" key="5">
    <source>
        <dbReference type="Pfam" id="PF14490"/>
    </source>
</evidence>
<dbReference type="NCBIfam" id="TIGR01448">
    <property type="entry name" value="recD_rel"/>
    <property type="match status" value="1"/>
</dbReference>
<dbReference type="GO" id="GO:0009338">
    <property type="term" value="C:exodeoxyribonuclease V complex"/>
    <property type="evidence" value="ECO:0007669"/>
    <property type="project" value="TreeGrafter"/>
</dbReference>
<dbReference type="Proteomes" id="UP000294650">
    <property type="component" value="Unassembled WGS sequence"/>
</dbReference>
<name>A0A4V2V2Z1_9BACI</name>
<evidence type="ECO:0000259" key="4">
    <source>
        <dbReference type="Pfam" id="PF13538"/>
    </source>
</evidence>
<evidence type="ECO:0000259" key="7">
    <source>
        <dbReference type="Pfam" id="PF23139"/>
    </source>
</evidence>
<keyword evidence="3" id="KW-0413">Isomerase</keyword>
<dbReference type="Pfam" id="PF23139">
    <property type="entry name" value="OB_YrrC"/>
    <property type="match status" value="1"/>
</dbReference>
<feature type="domain" description="ATP-dependent RecD2 DNA helicase SH3" evidence="6">
    <location>
        <begin position="583"/>
        <end position="651"/>
    </location>
</feature>
<keyword evidence="1 3" id="KW-0547">Nucleotide-binding</keyword>
<dbReference type="InterPro" id="IPR055446">
    <property type="entry name" value="RecD2_N_OB"/>
</dbReference>
<dbReference type="Pfam" id="PF13538">
    <property type="entry name" value="UvrD_C_2"/>
    <property type="match status" value="1"/>
</dbReference>
<dbReference type="GO" id="GO:0005524">
    <property type="term" value="F:ATP binding"/>
    <property type="evidence" value="ECO:0007669"/>
    <property type="project" value="UniProtKB-UniRule"/>
</dbReference>
<evidence type="ECO:0000256" key="1">
    <source>
        <dbReference type="ARBA" id="ARBA00022741"/>
    </source>
</evidence>